<dbReference type="EMBL" id="MU006233">
    <property type="protein sequence ID" value="KAF2822870.1"/>
    <property type="molecule type" value="Genomic_DNA"/>
</dbReference>
<name>A0A6A6ZP48_9PLEO</name>
<dbReference type="OrthoDB" id="5301876at2759"/>
<reference evidence="2" key="1">
    <citation type="journal article" date="2020" name="Stud. Mycol.">
        <title>101 Dothideomycetes genomes: a test case for predicting lifestyles and emergence of pathogens.</title>
        <authorList>
            <person name="Haridas S."/>
            <person name="Albert R."/>
            <person name="Binder M."/>
            <person name="Bloem J."/>
            <person name="Labutti K."/>
            <person name="Salamov A."/>
            <person name="Andreopoulos B."/>
            <person name="Baker S."/>
            <person name="Barry K."/>
            <person name="Bills G."/>
            <person name="Bluhm B."/>
            <person name="Cannon C."/>
            <person name="Castanera R."/>
            <person name="Culley D."/>
            <person name="Daum C."/>
            <person name="Ezra D."/>
            <person name="Gonzalez J."/>
            <person name="Henrissat B."/>
            <person name="Kuo A."/>
            <person name="Liang C."/>
            <person name="Lipzen A."/>
            <person name="Lutzoni F."/>
            <person name="Magnuson J."/>
            <person name="Mondo S."/>
            <person name="Nolan M."/>
            <person name="Ohm R."/>
            <person name="Pangilinan J."/>
            <person name="Park H.-J."/>
            <person name="Ramirez L."/>
            <person name="Alfaro M."/>
            <person name="Sun H."/>
            <person name="Tritt A."/>
            <person name="Yoshinaga Y."/>
            <person name="Zwiers L.-H."/>
            <person name="Turgeon B."/>
            <person name="Goodwin S."/>
            <person name="Spatafora J."/>
            <person name="Crous P."/>
            <person name="Grigoriev I."/>
        </authorList>
    </citation>
    <scope>NUCLEOTIDE SEQUENCE</scope>
    <source>
        <strain evidence="2">CBS 113818</strain>
    </source>
</reference>
<proteinExistence type="predicted"/>
<feature type="region of interest" description="Disordered" evidence="1">
    <location>
        <begin position="48"/>
        <end position="69"/>
    </location>
</feature>
<dbReference type="Proteomes" id="UP000799424">
    <property type="component" value="Unassembled WGS sequence"/>
</dbReference>
<evidence type="ECO:0000313" key="3">
    <source>
        <dbReference type="Proteomes" id="UP000799424"/>
    </source>
</evidence>
<evidence type="ECO:0000313" key="2">
    <source>
        <dbReference type="EMBL" id="KAF2822870.1"/>
    </source>
</evidence>
<protein>
    <submittedName>
        <fullName evidence="2">Uncharacterized protein</fullName>
    </submittedName>
</protein>
<accession>A0A6A6ZP48</accession>
<dbReference type="AlphaFoldDB" id="A0A6A6ZP48"/>
<keyword evidence="3" id="KW-1185">Reference proteome</keyword>
<gene>
    <name evidence="2" type="ORF">CC86DRAFT_372667</name>
</gene>
<sequence>MVLPPPYALFVLDASISKEFLDDCLQRAHDGDPTPGWSFWVASTSYADMPAPPQTDKPDEEGTEPPLPDSWTSHWIGKTVEECAQWLQKQPTYEGEKYYLDSSVRQGYFVAMDEWSKEDGTMLVCRVSKKEDGEELNVDFFPQRVEEVQMQMWTNEGSMWENKAQAYRDTVRKEGKPDRSRF</sequence>
<organism evidence="2 3">
    <name type="scientific">Ophiobolus disseminans</name>
    <dbReference type="NCBI Taxonomy" id="1469910"/>
    <lineage>
        <taxon>Eukaryota</taxon>
        <taxon>Fungi</taxon>
        <taxon>Dikarya</taxon>
        <taxon>Ascomycota</taxon>
        <taxon>Pezizomycotina</taxon>
        <taxon>Dothideomycetes</taxon>
        <taxon>Pleosporomycetidae</taxon>
        <taxon>Pleosporales</taxon>
        <taxon>Pleosporineae</taxon>
        <taxon>Phaeosphaeriaceae</taxon>
        <taxon>Ophiobolus</taxon>
    </lineage>
</organism>
<evidence type="ECO:0000256" key="1">
    <source>
        <dbReference type="SAM" id="MobiDB-lite"/>
    </source>
</evidence>